<dbReference type="RefSeq" id="WP_248996976.1">
    <property type="nucleotide sequence ID" value="NZ_JAKIKP010000018.1"/>
</dbReference>
<gene>
    <name evidence="2" type="ORF">L2672_16650</name>
</gene>
<keyword evidence="3" id="KW-1185">Reference proteome</keyword>
<name>A0A9X1ZRK0_9GAMM</name>
<comment type="caution">
    <text evidence="2">The sequence shown here is derived from an EMBL/GenBank/DDBJ whole genome shotgun (WGS) entry which is preliminary data.</text>
</comment>
<reference evidence="2" key="1">
    <citation type="submission" date="2022-01" db="EMBL/GenBank/DDBJ databases">
        <title>Whole genome-based taxonomy of the Shewanellaceae.</title>
        <authorList>
            <person name="Martin-Rodriguez A.J."/>
        </authorList>
    </citation>
    <scope>NUCLEOTIDE SEQUENCE</scope>
    <source>
        <strain evidence="2">DSM 16422</strain>
    </source>
</reference>
<dbReference type="SUPFAM" id="SSF52172">
    <property type="entry name" value="CheY-like"/>
    <property type="match status" value="1"/>
</dbReference>
<dbReference type="Gene3D" id="1.10.10.10">
    <property type="entry name" value="Winged helix-like DNA-binding domain superfamily/Winged helix DNA-binding domain"/>
    <property type="match status" value="1"/>
</dbReference>
<dbReference type="Proteomes" id="UP001139333">
    <property type="component" value="Unassembled WGS sequence"/>
</dbReference>
<feature type="domain" description="ANTAR" evidence="1">
    <location>
        <begin position="128"/>
        <end position="188"/>
    </location>
</feature>
<evidence type="ECO:0000313" key="3">
    <source>
        <dbReference type="Proteomes" id="UP001139333"/>
    </source>
</evidence>
<dbReference type="PROSITE" id="PS50921">
    <property type="entry name" value="ANTAR"/>
    <property type="match status" value="1"/>
</dbReference>
<dbReference type="InterPro" id="IPR036388">
    <property type="entry name" value="WH-like_DNA-bd_sf"/>
</dbReference>
<accession>A0A9X1ZRK0</accession>
<protein>
    <submittedName>
        <fullName evidence="2">ANTAR domain-containing protein</fullName>
    </submittedName>
</protein>
<sequence length="224" mass="24852">MRSLIICESSFSQRTAEANRLIEYQNALCSMGEAMVMTSLSQVERCKQLAEFDVVIVMCDELSPHMTGFILRIFEAAPQAMIVNASHWQQTQLERLLCCGRITFVPEKMAANRITSLVNLAQARFDAANKSIAEFKKLDDEIKGLKLLSQAKLIVMQQGFTEEKAHKIIQQQAMQKGITMAQMSAQIIAVMSTNSPAESCSTKGMLDNGAHQIGAKPSTLSLYR</sequence>
<proteinExistence type="predicted"/>
<dbReference type="SMART" id="SM01012">
    <property type="entry name" value="ANTAR"/>
    <property type="match status" value="1"/>
</dbReference>
<dbReference type="InterPro" id="IPR011006">
    <property type="entry name" value="CheY-like_superfamily"/>
</dbReference>
<evidence type="ECO:0000259" key="1">
    <source>
        <dbReference type="PROSITE" id="PS50921"/>
    </source>
</evidence>
<organism evidence="2 3">
    <name type="scientific">Shewanella gaetbuli</name>
    <dbReference type="NCBI Taxonomy" id="220752"/>
    <lineage>
        <taxon>Bacteria</taxon>
        <taxon>Pseudomonadati</taxon>
        <taxon>Pseudomonadota</taxon>
        <taxon>Gammaproteobacteria</taxon>
        <taxon>Alteromonadales</taxon>
        <taxon>Shewanellaceae</taxon>
        <taxon>Shewanella</taxon>
    </lineage>
</organism>
<dbReference type="InterPro" id="IPR005561">
    <property type="entry name" value="ANTAR"/>
</dbReference>
<dbReference type="AlphaFoldDB" id="A0A9X1ZRK0"/>
<dbReference type="Pfam" id="PF03861">
    <property type="entry name" value="ANTAR"/>
    <property type="match status" value="1"/>
</dbReference>
<dbReference type="GO" id="GO:0003723">
    <property type="term" value="F:RNA binding"/>
    <property type="evidence" value="ECO:0007669"/>
    <property type="project" value="InterPro"/>
</dbReference>
<dbReference type="EMBL" id="JAKIKP010000018">
    <property type="protein sequence ID" value="MCL1144307.1"/>
    <property type="molecule type" value="Genomic_DNA"/>
</dbReference>
<evidence type="ECO:0000313" key="2">
    <source>
        <dbReference type="EMBL" id="MCL1144307.1"/>
    </source>
</evidence>